<feature type="signal peptide" evidence="1">
    <location>
        <begin position="1"/>
        <end position="19"/>
    </location>
</feature>
<gene>
    <name evidence="2" type="ORF">EGK74_11265</name>
</gene>
<protein>
    <submittedName>
        <fullName evidence="2">Uncharacterized protein</fullName>
    </submittedName>
</protein>
<dbReference type="RefSeq" id="WP_123804819.1">
    <property type="nucleotide sequence ID" value="NZ_RPFL01000039.1"/>
</dbReference>
<reference evidence="2 3" key="1">
    <citation type="submission" date="2018-11" db="EMBL/GenBank/DDBJ databases">
        <title>Neisseria weixii sp. nov. isolated from the rectal contents of plateau pika (Ochotona cruzoniae).</title>
        <authorList>
            <person name="Zhang G."/>
        </authorList>
    </citation>
    <scope>NUCLEOTIDE SEQUENCE [LARGE SCALE GENOMIC DNA]</scope>
    <source>
        <strain evidence="2 3">10009</strain>
    </source>
</reference>
<keyword evidence="3" id="KW-1185">Reference proteome</keyword>
<dbReference type="Proteomes" id="UP000272412">
    <property type="component" value="Unassembled WGS sequence"/>
</dbReference>
<accession>A0A3N4MKK6</accession>
<evidence type="ECO:0000313" key="3">
    <source>
        <dbReference type="Proteomes" id="UP000272412"/>
    </source>
</evidence>
<sequence length="68" mass="6723">MKKFAALLTAAALSATVLAAQAEKETQTTTVEIQAQQASAPATFEEVVKNAAASDVAASAVSAASAAQ</sequence>
<feature type="chain" id="PRO_5018214465" evidence="1">
    <location>
        <begin position="20"/>
        <end position="68"/>
    </location>
</feature>
<keyword evidence="1" id="KW-0732">Signal</keyword>
<dbReference type="EMBL" id="RPFL01000039">
    <property type="protein sequence ID" value="RPD84242.1"/>
    <property type="molecule type" value="Genomic_DNA"/>
</dbReference>
<comment type="caution">
    <text evidence="2">The sequence shown here is derived from an EMBL/GenBank/DDBJ whole genome shotgun (WGS) entry which is preliminary data.</text>
</comment>
<proteinExistence type="predicted"/>
<evidence type="ECO:0000313" key="2">
    <source>
        <dbReference type="EMBL" id="RPD84242.1"/>
    </source>
</evidence>
<organism evidence="2 3">
    <name type="scientific">Neisseria weixii</name>
    <dbReference type="NCBI Taxonomy" id="1853276"/>
    <lineage>
        <taxon>Bacteria</taxon>
        <taxon>Pseudomonadati</taxon>
        <taxon>Pseudomonadota</taxon>
        <taxon>Betaproteobacteria</taxon>
        <taxon>Neisseriales</taxon>
        <taxon>Neisseriaceae</taxon>
        <taxon>Neisseria</taxon>
    </lineage>
</organism>
<dbReference type="AlphaFoldDB" id="A0A3N4MKK6"/>
<evidence type="ECO:0000256" key="1">
    <source>
        <dbReference type="SAM" id="SignalP"/>
    </source>
</evidence>
<name>A0A3N4MKK6_9NEIS</name>